<feature type="compositionally biased region" description="Acidic residues" evidence="14">
    <location>
        <begin position="86"/>
        <end position="96"/>
    </location>
</feature>
<feature type="compositionally biased region" description="Basic and acidic residues" evidence="14">
    <location>
        <begin position="111"/>
        <end position="127"/>
    </location>
</feature>
<evidence type="ECO:0000256" key="4">
    <source>
        <dbReference type="ARBA" id="ARBA00022723"/>
    </source>
</evidence>
<dbReference type="GO" id="GO:0031490">
    <property type="term" value="F:chromatin DNA binding"/>
    <property type="evidence" value="ECO:0007669"/>
    <property type="project" value="TreeGrafter"/>
</dbReference>
<reference evidence="17" key="1">
    <citation type="submission" date="2022-02" db="EMBL/GenBank/DDBJ databases">
        <authorList>
            <person name="Henning P.M."/>
            <person name="McCubbin A.G."/>
            <person name="Shore J.S."/>
        </authorList>
    </citation>
    <scope>NUCLEOTIDE SEQUENCE</scope>
    <source>
        <strain evidence="17">F60SS</strain>
        <tissue evidence="17">Leaves</tissue>
    </source>
</reference>
<organism evidence="17 18">
    <name type="scientific">Turnera subulata</name>
    <dbReference type="NCBI Taxonomy" id="218843"/>
    <lineage>
        <taxon>Eukaryota</taxon>
        <taxon>Viridiplantae</taxon>
        <taxon>Streptophyta</taxon>
        <taxon>Embryophyta</taxon>
        <taxon>Tracheophyta</taxon>
        <taxon>Spermatophyta</taxon>
        <taxon>Magnoliopsida</taxon>
        <taxon>eudicotyledons</taxon>
        <taxon>Gunneridae</taxon>
        <taxon>Pentapetalae</taxon>
        <taxon>rosids</taxon>
        <taxon>fabids</taxon>
        <taxon>Malpighiales</taxon>
        <taxon>Passifloraceae</taxon>
        <taxon>Turnera</taxon>
    </lineage>
</organism>
<evidence type="ECO:0000256" key="14">
    <source>
        <dbReference type="SAM" id="MobiDB-lite"/>
    </source>
</evidence>
<dbReference type="GO" id="GO:0006357">
    <property type="term" value="P:regulation of transcription by RNA polymerase II"/>
    <property type="evidence" value="ECO:0007669"/>
    <property type="project" value="TreeGrafter"/>
</dbReference>
<evidence type="ECO:0000256" key="7">
    <source>
        <dbReference type="ARBA" id="ARBA00023002"/>
    </source>
</evidence>
<keyword evidence="18" id="KW-1185">Reference proteome</keyword>
<dbReference type="SMART" id="SM00558">
    <property type="entry name" value="JmjC"/>
    <property type="match status" value="1"/>
</dbReference>
<evidence type="ECO:0000259" key="16">
    <source>
        <dbReference type="PROSITE" id="PS51184"/>
    </source>
</evidence>
<feature type="compositionally biased region" description="Basic and acidic residues" evidence="14">
    <location>
        <begin position="33"/>
        <end position="42"/>
    </location>
</feature>
<comment type="similarity">
    <text evidence="3">Belongs to the JARID1 histone demethylase family.</text>
</comment>
<dbReference type="PANTHER" id="PTHR12549:SF37">
    <property type="entry name" value="LYSINE-SPECIFIC DEMETHYLASE JMJ26"/>
    <property type="match status" value="1"/>
</dbReference>
<comment type="caution">
    <text evidence="17">The sequence shown here is derived from an EMBL/GenBank/DDBJ whole genome shotgun (WGS) entry which is preliminary data.</text>
</comment>
<evidence type="ECO:0000256" key="3">
    <source>
        <dbReference type="ARBA" id="ARBA00006801"/>
    </source>
</evidence>
<proteinExistence type="inferred from homology"/>
<name>A0A9Q0GKP2_9ROSI</name>
<evidence type="ECO:0000256" key="11">
    <source>
        <dbReference type="ARBA" id="ARBA00023242"/>
    </source>
</evidence>
<gene>
    <name evidence="17" type="ORF">Tsubulata_014061</name>
</gene>
<dbReference type="InterPro" id="IPR018866">
    <property type="entry name" value="Znf-4CXXC_R1"/>
</dbReference>
<dbReference type="FunFam" id="2.60.120.650:FF:000026">
    <property type="entry name" value="Transcription factor jumonji domain-containing protein"/>
    <property type="match status" value="1"/>
</dbReference>
<dbReference type="InterPro" id="IPR003347">
    <property type="entry name" value="JmjC_dom"/>
</dbReference>
<comment type="cofactor">
    <cofactor evidence="1">
        <name>Fe(2+)</name>
        <dbReference type="ChEBI" id="CHEBI:29033"/>
    </cofactor>
</comment>
<dbReference type="Proteomes" id="UP001141552">
    <property type="component" value="Unassembled WGS sequence"/>
</dbReference>
<comment type="function">
    <text evidence="12">May function as histone H3 lysine demethylase and be involved in regulation of gene expression.</text>
</comment>
<dbReference type="PANTHER" id="PTHR12549">
    <property type="entry name" value="JMJC DOMAIN-CONTAINING HISTONE DEMETHYLATION PROTEIN"/>
    <property type="match status" value="1"/>
</dbReference>
<comment type="subcellular location">
    <subcellularLocation>
        <location evidence="2">Nucleus</location>
    </subcellularLocation>
</comment>
<dbReference type="AlphaFoldDB" id="A0A9Q0GKP2"/>
<evidence type="ECO:0000256" key="12">
    <source>
        <dbReference type="ARBA" id="ARBA00060112"/>
    </source>
</evidence>
<feature type="compositionally biased region" description="Basic and acidic residues" evidence="14">
    <location>
        <begin position="145"/>
        <end position="157"/>
    </location>
</feature>
<dbReference type="PROSITE" id="PS51184">
    <property type="entry name" value="JMJC"/>
    <property type="match status" value="1"/>
</dbReference>
<evidence type="ECO:0000313" key="17">
    <source>
        <dbReference type="EMBL" id="KAJ4850026.1"/>
    </source>
</evidence>
<evidence type="ECO:0000259" key="15">
    <source>
        <dbReference type="PROSITE" id="PS50089"/>
    </source>
</evidence>
<dbReference type="Pfam" id="PF02373">
    <property type="entry name" value="JmjC"/>
    <property type="match status" value="1"/>
</dbReference>
<keyword evidence="4" id="KW-0479">Metal-binding</keyword>
<evidence type="ECO:0000256" key="5">
    <source>
        <dbReference type="ARBA" id="ARBA00022771"/>
    </source>
</evidence>
<dbReference type="Pfam" id="PF10497">
    <property type="entry name" value="zf-4CXXC_R1"/>
    <property type="match status" value="1"/>
</dbReference>
<keyword evidence="5 13" id="KW-0863">Zinc-finger</keyword>
<keyword evidence="8" id="KW-0408">Iron</keyword>
<dbReference type="InterPro" id="IPR045109">
    <property type="entry name" value="LSDs-like"/>
</dbReference>
<dbReference type="EMBL" id="JAKUCV010000435">
    <property type="protein sequence ID" value="KAJ4850026.1"/>
    <property type="molecule type" value="Genomic_DNA"/>
</dbReference>
<keyword evidence="7" id="KW-0560">Oxidoreductase</keyword>
<feature type="compositionally biased region" description="Basic residues" evidence="14">
    <location>
        <begin position="52"/>
        <end position="64"/>
    </location>
</feature>
<keyword evidence="11" id="KW-0539">Nucleus</keyword>
<evidence type="ECO:0000256" key="8">
    <source>
        <dbReference type="ARBA" id="ARBA00023004"/>
    </source>
</evidence>
<evidence type="ECO:0000313" key="18">
    <source>
        <dbReference type="Proteomes" id="UP001141552"/>
    </source>
</evidence>
<feature type="compositionally biased region" description="Basic and acidic residues" evidence="14">
    <location>
        <begin position="704"/>
        <end position="727"/>
    </location>
</feature>
<dbReference type="GO" id="GO:0000118">
    <property type="term" value="C:histone deacetylase complex"/>
    <property type="evidence" value="ECO:0007669"/>
    <property type="project" value="TreeGrafter"/>
</dbReference>
<dbReference type="GO" id="GO:0008270">
    <property type="term" value="F:zinc ion binding"/>
    <property type="evidence" value="ECO:0007669"/>
    <property type="project" value="UniProtKB-KW"/>
</dbReference>
<evidence type="ECO:0000256" key="6">
    <source>
        <dbReference type="ARBA" id="ARBA00022833"/>
    </source>
</evidence>
<feature type="region of interest" description="Disordered" evidence="14">
    <location>
        <begin position="704"/>
        <end position="742"/>
    </location>
</feature>
<dbReference type="Gene3D" id="2.60.120.650">
    <property type="entry name" value="Cupin"/>
    <property type="match status" value="1"/>
</dbReference>
<keyword evidence="10" id="KW-0804">Transcription</keyword>
<evidence type="ECO:0000256" key="9">
    <source>
        <dbReference type="ARBA" id="ARBA00023015"/>
    </source>
</evidence>
<evidence type="ECO:0000256" key="10">
    <source>
        <dbReference type="ARBA" id="ARBA00023163"/>
    </source>
</evidence>
<feature type="compositionally biased region" description="Low complexity" evidence="14">
    <location>
        <begin position="166"/>
        <end position="185"/>
    </location>
</feature>
<dbReference type="GO" id="GO:0032454">
    <property type="term" value="F:histone H3K9 demethylase activity"/>
    <property type="evidence" value="ECO:0007669"/>
    <property type="project" value="InterPro"/>
</dbReference>
<dbReference type="InterPro" id="IPR001841">
    <property type="entry name" value="Znf_RING"/>
</dbReference>
<dbReference type="OrthoDB" id="828533at2759"/>
<dbReference type="GO" id="GO:0016491">
    <property type="term" value="F:oxidoreductase activity"/>
    <property type="evidence" value="ECO:0007669"/>
    <property type="project" value="UniProtKB-KW"/>
</dbReference>
<keyword evidence="6" id="KW-0862">Zinc</keyword>
<evidence type="ECO:0008006" key="19">
    <source>
        <dbReference type="Google" id="ProtNLM"/>
    </source>
</evidence>
<dbReference type="GO" id="GO:0000785">
    <property type="term" value="C:chromatin"/>
    <property type="evidence" value="ECO:0007669"/>
    <property type="project" value="TreeGrafter"/>
</dbReference>
<accession>A0A9Q0GKP2</accession>
<keyword evidence="9" id="KW-0805">Transcription regulation</keyword>
<dbReference type="GO" id="GO:0003712">
    <property type="term" value="F:transcription coregulator activity"/>
    <property type="evidence" value="ECO:0007669"/>
    <property type="project" value="TreeGrafter"/>
</dbReference>
<dbReference type="PROSITE" id="PS50089">
    <property type="entry name" value="ZF_RING_2"/>
    <property type="match status" value="1"/>
</dbReference>
<feature type="domain" description="JmjC" evidence="16">
    <location>
        <begin position="618"/>
        <end position="867"/>
    </location>
</feature>
<protein>
    <recommendedName>
        <fullName evidence="19">RING-type domain-containing protein</fullName>
    </recommendedName>
</protein>
<evidence type="ECO:0000256" key="13">
    <source>
        <dbReference type="PROSITE-ProRule" id="PRU00175"/>
    </source>
</evidence>
<dbReference type="SUPFAM" id="SSF51197">
    <property type="entry name" value="Clavaminate synthase-like"/>
    <property type="match status" value="1"/>
</dbReference>
<feature type="domain" description="RING-type" evidence="15">
    <location>
        <begin position="196"/>
        <end position="242"/>
    </location>
</feature>
<feature type="region of interest" description="Disordered" evidence="14">
    <location>
        <begin position="18"/>
        <end position="188"/>
    </location>
</feature>
<sequence>MPPRGIAKCRGQQQTLAVGITLKNRSSSSDGSLRADEDHEQSKTMQPCPRRTTTKGSKRTRRSASARSDEEETSKKRSVGLRDDGSGEEEEDDDDTLQILLMKIRTRTRKRDASSGPKEDIEEENKPKRCKKKIRTLTSSGNIEEENKPKRCRKEAGGGRNNHLQNSSTTVPSLSTTSSSNSDSNGKGSRKAVLICHQCMKTAKIAFPCLTCEDKLYCTKCIKKWYPEMTESEIVEKCPFCRKKCNCNACLHSPGLIQTSKRHIANGERVDQLRYLIKSLLPYLQRIIDEQAQELQIEASITGKQDSSFQIAQSLLRSDERIYCNHCATSIMDFHRSCPKCSFELCLGCCREIRKQGLSVRPEIKFQYVNRGSDYMHGGDPLPCDSKIVEDHCEPLAVTWKANDDGSISCAPHEMNGCGGDCKLELKRILPMGWILELKTKAEELLRNCTTSEETCSICKCNEKGEEVLKKAAFREGCTDNYLYFPASVDTLKQDELSHFQKHWVKGEPVIVHDVLEGTAQLSWEPMVMWRALCEHADSQISSKMSDVKAIDCLAGCQVEINTYEFFKGYSQGRCYRNLWPEMLKLKDWPPSDKFEDLLPRHCDEFINALPFQEYTDPKAGILNVGVKLPSNLLKPDLGPKTYIAYGTRQELGRGDSVTNLHCDISDAVNILTHVFEVGLTDDQCSAIEELRGKHRAQDRKEFLERNHQEDYSHSDDNKKSTTSRDEQGEEAALHGLPTDPNEIGGGALWDIFRREDVPKLEEYLKKHRNEFRHTFCCPVQQASDVNNVVHPIHDQCFYLTVEHKRKLKEEFGVEAWTFEQKLGEAVFIPAGCPHQVRNLMSCTKVAVDFVSPENVGECLRLTEEFRQLPKNHRAREDKLEIKKMIIYAIAQAVADLSEL</sequence>
<evidence type="ECO:0000256" key="2">
    <source>
        <dbReference type="ARBA" id="ARBA00004123"/>
    </source>
</evidence>
<evidence type="ECO:0000256" key="1">
    <source>
        <dbReference type="ARBA" id="ARBA00001954"/>
    </source>
</evidence>
<reference evidence="17" key="2">
    <citation type="journal article" date="2023" name="Plants (Basel)">
        <title>Annotation of the Turnera subulata (Passifloraceae) Draft Genome Reveals the S-Locus Evolved after the Divergence of Turneroideae from Passifloroideae in a Stepwise Manner.</title>
        <authorList>
            <person name="Henning P.M."/>
            <person name="Roalson E.H."/>
            <person name="Mir W."/>
            <person name="McCubbin A.G."/>
            <person name="Shore J.S."/>
        </authorList>
    </citation>
    <scope>NUCLEOTIDE SEQUENCE</scope>
    <source>
        <strain evidence="17">F60SS</strain>
    </source>
</reference>